<accession>A0A8J3A8U0</accession>
<comment type="caution">
    <text evidence="8">The sequence shown here is derived from an EMBL/GenBank/DDBJ whole genome shotgun (WGS) entry which is preliminary data.</text>
</comment>
<dbReference type="InterPro" id="IPR036388">
    <property type="entry name" value="WH-like_DNA-bd_sf"/>
</dbReference>
<dbReference type="EMBL" id="BMHA01000007">
    <property type="protein sequence ID" value="GGI06955.1"/>
    <property type="molecule type" value="Genomic_DNA"/>
</dbReference>
<feature type="DNA-binding region" description="OmpR/PhoB-type" evidence="5">
    <location>
        <begin position="1"/>
        <end position="93"/>
    </location>
</feature>
<feature type="compositionally biased region" description="Low complexity" evidence="6">
    <location>
        <begin position="256"/>
        <end position="287"/>
    </location>
</feature>
<dbReference type="InterPro" id="IPR027417">
    <property type="entry name" value="P-loop_NTPase"/>
</dbReference>
<evidence type="ECO:0000256" key="4">
    <source>
        <dbReference type="ARBA" id="ARBA00023163"/>
    </source>
</evidence>
<reference evidence="8" key="1">
    <citation type="journal article" date="2014" name="Int. J. Syst. Evol. Microbiol.">
        <title>Complete genome sequence of Corynebacterium casei LMG S-19264T (=DSM 44701T), isolated from a smear-ripened cheese.</title>
        <authorList>
            <consortium name="US DOE Joint Genome Institute (JGI-PGF)"/>
            <person name="Walter F."/>
            <person name="Albersmeier A."/>
            <person name="Kalinowski J."/>
            <person name="Ruckert C."/>
        </authorList>
    </citation>
    <scope>NUCLEOTIDE SEQUENCE</scope>
    <source>
        <strain evidence="8">CGMCC 1.14988</strain>
    </source>
</reference>
<evidence type="ECO:0000256" key="3">
    <source>
        <dbReference type="ARBA" id="ARBA00023125"/>
    </source>
</evidence>
<feature type="region of interest" description="Disordered" evidence="6">
    <location>
        <begin position="246"/>
        <end position="323"/>
    </location>
</feature>
<dbReference type="CDD" id="cd15831">
    <property type="entry name" value="BTAD"/>
    <property type="match status" value="1"/>
</dbReference>
<comment type="similarity">
    <text evidence="1">Belongs to the AfsR/DnrI/RedD regulatory family.</text>
</comment>
<feature type="domain" description="OmpR/PhoB-type" evidence="7">
    <location>
        <begin position="1"/>
        <end position="93"/>
    </location>
</feature>
<dbReference type="InterPro" id="IPR001867">
    <property type="entry name" value="OmpR/PhoB-type_DNA-bd"/>
</dbReference>
<dbReference type="Gene3D" id="1.10.10.10">
    <property type="entry name" value="Winged helix-like DNA-binding domain superfamily/Winged helix DNA-binding domain"/>
    <property type="match status" value="1"/>
</dbReference>
<keyword evidence="2" id="KW-0805">Transcription regulation</keyword>
<dbReference type="Proteomes" id="UP000650511">
    <property type="component" value="Unassembled WGS sequence"/>
</dbReference>
<dbReference type="RefSeq" id="WP_130649157.1">
    <property type="nucleotide sequence ID" value="NZ_BMHA01000007.1"/>
</dbReference>
<evidence type="ECO:0000313" key="9">
    <source>
        <dbReference type="Proteomes" id="UP000650511"/>
    </source>
</evidence>
<dbReference type="SUPFAM" id="SSF52540">
    <property type="entry name" value="P-loop containing nucleoside triphosphate hydrolases"/>
    <property type="match status" value="1"/>
</dbReference>
<dbReference type="GO" id="GO:0000160">
    <property type="term" value="P:phosphorelay signal transduction system"/>
    <property type="evidence" value="ECO:0007669"/>
    <property type="project" value="InterPro"/>
</dbReference>
<keyword evidence="4" id="KW-0804">Transcription</keyword>
<dbReference type="InterPro" id="IPR005158">
    <property type="entry name" value="BTAD"/>
</dbReference>
<sequence length="1094" mass="114840">MEFRLLGPLEVHRGGTPVAIGAPKLRALLVLLLLETGRTVPADRLVADLWGEQPPPQPLVSLRSYVSNLRRLLQEPGAPPVIVTGGRGYGLTIAPDAIDLHRFERLARQGRDAVARGAARAGLLALDEALAAWRGEALADVATEPYAQPVVAKLDELRLTATEDRVEVLLALGQHLEVIPELEAHVGHHRLRERPRRQLMLALHRAGRSPEALQVAAGFRAELAEELGLDPSQELRELVDRILRQDRGLTPATSDESSSVSGESSSVSGESSSVSGESSSVSGESSSTPGPAVTSSTSVDGGPPASPPPTSSVPPVDTGTPVDTAAVDAGAATVPGAALFGRRSERRALRAALDAARVGRGGTTLLAGEPGIGKTSLLRELATAARVAGVPVAFGRCLDAEGVPAFWPWVEVLRQLAADLDGAALRAALADAAAPITQLVPELAARAGSEPAGLGADPGLARFTLYEAVATFLDRLAARADGGGLVVVVDDLHWADLPSLQLLTFLAARAAPAGVCLAGAYRRAAADRTAELDAALAELAREPSSTTLELGALGLEDVAAIASDVAGSAPDPTLVDELVRRGGGNPFFTRQLAAFALEHDDDDLRGAVPVGVRHVLLRRLQLVPVGTRRVLEAAAVLGQDVDARLLARVTGMDVLDVLDHLDVAIEHALVEVTGHAGGAGAQAGGAYRFVHALVRETLDEELTPGRAARLHAAAATALEAAGQPPAATVAQHLWLAADVVDVARVIAWLRTAADEALAVYAWEQAEQHLRRALHLLSHAGNDDPGLELAVRLRLVDVLTRGRGWVANDIDELVGSRLRELDGQVGLDLDVLALWWSLWTNVTTRGQLDASIELVTELLARAEVPGADPAVRVAAHLAAAYTRLFRGEDPALVREHLRRGRQAEAEAGPVDLAITPEHLSVSLGVACSIAHGLYGEVAAAEAAVADLIAQARTVGTPFSLGYALLFAAWTCATIDRPELVRAQLDECLALCERTGLHFLATLVTPLHGWALARTGADPAVQAPRMAEACEQLLVAGQRHATTCWRLLLAEVHLLAGDRAEAEAELARARALGTAIGEHAYGRLFAAFAPRVTADA</sequence>
<organism evidence="8 9">
    <name type="scientific">Egicoccus halophilus</name>
    <dbReference type="NCBI Taxonomy" id="1670830"/>
    <lineage>
        <taxon>Bacteria</taxon>
        <taxon>Bacillati</taxon>
        <taxon>Actinomycetota</taxon>
        <taxon>Nitriliruptoria</taxon>
        <taxon>Egicoccales</taxon>
        <taxon>Egicoccaceae</taxon>
        <taxon>Egicoccus</taxon>
    </lineage>
</organism>
<protein>
    <recommendedName>
        <fullName evidence="7">OmpR/PhoB-type domain-containing protein</fullName>
    </recommendedName>
</protein>
<dbReference type="OrthoDB" id="3795727at2"/>
<dbReference type="PROSITE" id="PS51755">
    <property type="entry name" value="OMPR_PHOB"/>
    <property type="match status" value="1"/>
</dbReference>
<evidence type="ECO:0000259" key="7">
    <source>
        <dbReference type="PROSITE" id="PS51755"/>
    </source>
</evidence>
<dbReference type="SUPFAM" id="SSF46894">
    <property type="entry name" value="C-terminal effector domain of the bipartite response regulators"/>
    <property type="match status" value="1"/>
</dbReference>
<dbReference type="Pfam" id="PF13191">
    <property type="entry name" value="AAA_16"/>
    <property type="match status" value="1"/>
</dbReference>
<dbReference type="Pfam" id="PF03704">
    <property type="entry name" value="BTAD"/>
    <property type="match status" value="1"/>
</dbReference>
<dbReference type="InterPro" id="IPR011990">
    <property type="entry name" value="TPR-like_helical_dom_sf"/>
</dbReference>
<dbReference type="InterPro" id="IPR051677">
    <property type="entry name" value="AfsR-DnrI-RedD_regulator"/>
</dbReference>
<dbReference type="Gene3D" id="1.25.40.10">
    <property type="entry name" value="Tetratricopeptide repeat domain"/>
    <property type="match status" value="1"/>
</dbReference>
<evidence type="ECO:0000313" key="8">
    <source>
        <dbReference type="EMBL" id="GGI06955.1"/>
    </source>
</evidence>
<evidence type="ECO:0000256" key="2">
    <source>
        <dbReference type="ARBA" id="ARBA00023015"/>
    </source>
</evidence>
<dbReference type="SMART" id="SM00862">
    <property type="entry name" value="Trans_reg_C"/>
    <property type="match status" value="1"/>
</dbReference>
<dbReference type="SMART" id="SM01043">
    <property type="entry name" value="BTAD"/>
    <property type="match status" value="1"/>
</dbReference>
<keyword evidence="9" id="KW-1185">Reference proteome</keyword>
<feature type="compositionally biased region" description="Low complexity" evidence="6">
    <location>
        <begin position="313"/>
        <end position="323"/>
    </location>
</feature>
<reference evidence="8" key="2">
    <citation type="submission" date="2020-09" db="EMBL/GenBank/DDBJ databases">
        <authorList>
            <person name="Sun Q."/>
            <person name="Zhou Y."/>
        </authorList>
    </citation>
    <scope>NUCLEOTIDE SEQUENCE</scope>
    <source>
        <strain evidence="8">CGMCC 1.14988</strain>
    </source>
</reference>
<dbReference type="PANTHER" id="PTHR35807:SF1">
    <property type="entry name" value="TRANSCRIPTIONAL REGULATOR REDD"/>
    <property type="match status" value="1"/>
</dbReference>
<evidence type="ECO:0000256" key="1">
    <source>
        <dbReference type="ARBA" id="ARBA00005820"/>
    </source>
</evidence>
<gene>
    <name evidence="8" type="ORF">GCM10011354_21680</name>
</gene>
<dbReference type="GO" id="GO:0003677">
    <property type="term" value="F:DNA binding"/>
    <property type="evidence" value="ECO:0007669"/>
    <property type="project" value="UniProtKB-UniRule"/>
</dbReference>
<dbReference type="Gene3D" id="3.40.50.300">
    <property type="entry name" value="P-loop containing nucleotide triphosphate hydrolases"/>
    <property type="match status" value="1"/>
</dbReference>
<evidence type="ECO:0000256" key="5">
    <source>
        <dbReference type="PROSITE-ProRule" id="PRU01091"/>
    </source>
</evidence>
<dbReference type="SUPFAM" id="SSF48452">
    <property type="entry name" value="TPR-like"/>
    <property type="match status" value="1"/>
</dbReference>
<name>A0A8J3A8U0_9ACTN</name>
<dbReference type="AlphaFoldDB" id="A0A8J3A8U0"/>
<evidence type="ECO:0000256" key="6">
    <source>
        <dbReference type="SAM" id="MobiDB-lite"/>
    </source>
</evidence>
<keyword evidence="3 5" id="KW-0238">DNA-binding</keyword>
<dbReference type="InterPro" id="IPR041664">
    <property type="entry name" value="AAA_16"/>
</dbReference>
<dbReference type="GO" id="GO:0006355">
    <property type="term" value="P:regulation of DNA-templated transcription"/>
    <property type="evidence" value="ECO:0007669"/>
    <property type="project" value="InterPro"/>
</dbReference>
<dbReference type="InterPro" id="IPR016032">
    <property type="entry name" value="Sig_transdc_resp-reg_C-effctor"/>
</dbReference>
<proteinExistence type="inferred from homology"/>
<dbReference type="PANTHER" id="PTHR35807">
    <property type="entry name" value="TRANSCRIPTIONAL REGULATOR REDD-RELATED"/>
    <property type="match status" value="1"/>
</dbReference>
<dbReference type="Pfam" id="PF00486">
    <property type="entry name" value="Trans_reg_C"/>
    <property type="match status" value="1"/>
</dbReference>